<keyword evidence="3" id="KW-1185">Reference proteome</keyword>
<dbReference type="PANTHER" id="PTHR32108:SF5">
    <property type="entry name" value="DYNACTIN SUBUNIT 1-LIKE"/>
    <property type="match status" value="1"/>
</dbReference>
<gene>
    <name evidence="2" type="ORF">F3Y22_tig00117034pilonHSYRG00350</name>
</gene>
<dbReference type="AlphaFoldDB" id="A0A6A2WZ77"/>
<feature type="compositionally biased region" description="Low complexity" evidence="1">
    <location>
        <begin position="54"/>
        <end position="64"/>
    </location>
</feature>
<evidence type="ECO:0000313" key="3">
    <source>
        <dbReference type="Proteomes" id="UP000436088"/>
    </source>
</evidence>
<proteinExistence type="predicted"/>
<evidence type="ECO:0000313" key="2">
    <source>
        <dbReference type="EMBL" id="KAE8654976.1"/>
    </source>
</evidence>
<dbReference type="EMBL" id="VEPZ02001782">
    <property type="protein sequence ID" value="KAE8654976.1"/>
    <property type="molecule type" value="Genomic_DNA"/>
</dbReference>
<feature type="region of interest" description="Disordered" evidence="1">
    <location>
        <begin position="49"/>
        <end position="86"/>
    </location>
</feature>
<reference evidence="2" key="1">
    <citation type="submission" date="2019-09" db="EMBL/GenBank/DDBJ databases">
        <title>Draft genome information of white flower Hibiscus syriacus.</title>
        <authorList>
            <person name="Kim Y.-M."/>
        </authorList>
    </citation>
    <scope>NUCLEOTIDE SEQUENCE [LARGE SCALE GENOMIC DNA]</scope>
    <source>
        <strain evidence="2">YM2019G1</strain>
    </source>
</reference>
<name>A0A6A2WZ77_HIBSY</name>
<dbReference type="Proteomes" id="UP000436088">
    <property type="component" value="Unassembled WGS sequence"/>
</dbReference>
<comment type="caution">
    <text evidence="2">The sequence shown here is derived from an EMBL/GenBank/DDBJ whole genome shotgun (WGS) entry which is preliminary data.</text>
</comment>
<accession>A0A6A2WZ77</accession>
<sequence>MKNQESLVDQIVSQLVGLQQTSAPGAGSPEEVTIPPTPQVVVSPEILPELQGDSSAAKAKPSSSVFNPENNPGYYHITDSDEEDKSKKMEEKIKQLEDQMKIVKGDHDYPRVDVVELSLVPNLVLPPKFKSPKFEKFDKNSFTSAHITIKPILDIIRPVFFDRWCGAPSCPSISAETIGTTPANPVSKSVTDRLNREGKSTLKTPIVVLSFVDSGHSNNCLVSFIRRRFENYSRAWRGQYSVDLQFDPIIEGATESVGLNHPVVQPAKPIKYQDLKGSGQVISGKIQTLKAPYFRHLVAIISGSFSDLVMAGEMIESVIKQGKIKDREASKKPHVKEMDGEINNVITYHTNKSVTISKPKSIAVVPSGTSKQDSREPRWEREHFDPIVMTYKEFYHQLLDTHVVSPYLMEPMKPTYPKWYDENAHCEYHSSVPGHTIENCYEFKRVVQKMRNQN</sequence>
<organism evidence="2 3">
    <name type="scientific">Hibiscus syriacus</name>
    <name type="common">Rose of Sharon</name>
    <dbReference type="NCBI Taxonomy" id="106335"/>
    <lineage>
        <taxon>Eukaryota</taxon>
        <taxon>Viridiplantae</taxon>
        <taxon>Streptophyta</taxon>
        <taxon>Embryophyta</taxon>
        <taxon>Tracheophyta</taxon>
        <taxon>Spermatophyta</taxon>
        <taxon>Magnoliopsida</taxon>
        <taxon>eudicotyledons</taxon>
        <taxon>Gunneridae</taxon>
        <taxon>Pentapetalae</taxon>
        <taxon>rosids</taxon>
        <taxon>malvids</taxon>
        <taxon>Malvales</taxon>
        <taxon>Malvaceae</taxon>
        <taxon>Malvoideae</taxon>
        <taxon>Hibiscus</taxon>
    </lineage>
</organism>
<protein>
    <submittedName>
        <fullName evidence="2">Uncharacterized protein</fullName>
    </submittedName>
</protein>
<evidence type="ECO:0000256" key="1">
    <source>
        <dbReference type="SAM" id="MobiDB-lite"/>
    </source>
</evidence>
<dbReference type="PANTHER" id="PTHR32108">
    <property type="entry name" value="DNA-DIRECTED RNA POLYMERASE SUBUNIT ALPHA"/>
    <property type="match status" value="1"/>
</dbReference>